<organism evidence="5">
    <name type="scientific">Athelia psychrophila</name>
    <dbReference type="NCBI Taxonomy" id="1759441"/>
    <lineage>
        <taxon>Eukaryota</taxon>
        <taxon>Fungi</taxon>
        <taxon>Dikarya</taxon>
        <taxon>Basidiomycota</taxon>
        <taxon>Agaricomycotina</taxon>
        <taxon>Agaricomycetes</taxon>
        <taxon>Agaricomycetidae</taxon>
        <taxon>Atheliales</taxon>
        <taxon>Atheliaceae</taxon>
        <taxon>Athelia</taxon>
    </lineage>
</organism>
<dbReference type="Pfam" id="PF05426">
    <property type="entry name" value="Alginate_lyase"/>
    <property type="match status" value="1"/>
</dbReference>
<dbReference type="SUPFAM" id="SSF48230">
    <property type="entry name" value="Chondroitin AC/alginate lyase"/>
    <property type="match status" value="1"/>
</dbReference>
<dbReference type="InterPro" id="IPR008397">
    <property type="entry name" value="Alginate_lyase_dom"/>
</dbReference>
<evidence type="ECO:0000256" key="3">
    <source>
        <dbReference type="SAM" id="SignalP"/>
    </source>
</evidence>
<accession>A0A166EKF8</accession>
<dbReference type="EMBL" id="KV417600">
    <property type="protein sequence ID" value="KZP15853.1"/>
    <property type="molecule type" value="Genomic_DNA"/>
</dbReference>
<dbReference type="Gene3D" id="1.50.10.100">
    <property type="entry name" value="Chondroitin AC/alginate lyase"/>
    <property type="match status" value="1"/>
</dbReference>
<evidence type="ECO:0000256" key="1">
    <source>
        <dbReference type="ARBA" id="ARBA00022729"/>
    </source>
</evidence>
<name>A0A166EKF8_9AGAM</name>
<keyword evidence="2 5" id="KW-0456">Lyase</keyword>
<dbReference type="OrthoDB" id="63533at2759"/>
<sequence length="466" mass="51124">MARLLSWALRALAIVPTTLAMFNYTDYDNDFLDPSYILSKDFNLSTAAAQQSIVEWADFLAAQGPWAVTNKTILPPSNNTHDYLSWAPYFWPNCTGVGNTTALTEQQIWLECPYHELDGQFNPDRLLVNDTGAFEAMSDAVFYNTLAWVVTGQSNYSENAANYINTWFVNPDTAQTPNLNYAQMDRGPTGQIGSHTGLLDFKQMAKISSAILILRQGNSSAWTGALNTQFNNWASQYIDWMQTSPIAYKESIATNNHGTYFYNQLASLQIVVGNTTAAINTTQTYFKEQYLNQIDLTGEQPLEAIRTHPYHYRCYNLAAMIVEARIGDYLGLNFWNTTTTQGATIQTAADFAMTQQLGDPTDGPLSELYPSLAKVAAVYGDPDGKYAAFMKNAEAEYPAEPYFLWNQNFSDSGLAAATPTSGGPSLPGYTGKYGSANRAPAKAHVNSLLLAGGAVLVSAAFAFASV</sequence>
<feature type="domain" description="Alginate lyase" evidence="4">
    <location>
        <begin position="68"/>
        <end position="359"/>
    </location>
</feature>
<gene>
    <name evidence="5" type="ORF">FIBSPDRAFT_795091</name>
</gene>
<reference evidence="5" key="1">
    <citation type="journal article" date="2016" name="Mol. Biol. Evol.">
        <title>Comparative Genomics of Early-Diverging Mushroom-Forming Fungi Provides Insights into the Origins of Lignocellulose Decay Capabilities.</title>
        <authorList>
            <person name="Nagy L.G."/>
            <person name="Riley R."/>
            <person name="Tritt A."/>
            <person name="Adam C."/>
            <person name="Daum C."/>
            <person name="Floudas D."/>
            <person name="Sun H."/>
            <person name="Yadav J.S."/>
            <person name="Pangilinan J."/>
            <person name="Larsson K.H."/>
            <person name="Matsuura K."/>
            <person name="Barry K."/>
            <person name="Labutti K."/>
            <person name="Kuo R."/>
            <person name="Ohm R.A."/>
            <person name="Bhattacharya S.S."/>
            <person name="Shirouzu T."/>
            <person name="Yoshinaga Y."/>
            <person name="Martin F.M."/>
            <person name="Grigoriev I.V."/>
            <person name="Hibbett D.S."/>
        </authorList>
    </citation>
    <scope>NUCLEOTIDE SEQUENCE [LARGE SCALE GENOMIC DNA]</scope>
    <source>
        <strain evidence="5">CBS 109695</strain>
    </source>
</reference>
<dbReference type="GO" id="GO:0016829">
    <property type="term" value="F:lyase activity"/>
    <property type="evidence" value="ECO:0007669"/>
    <property type="project" value="UniProtKB-KW"/>
</dbReference>
<evidence type="ECO:0000313" key="5">
    <source>
        <dbReference type="EMBL" id="KZP15853.1"/>
    </source>
</evidence>
<evidence type="ECO:0000256" key="2">
    <source>
        <dbReference type="ARBA" id="ARBA00023239"/>
    </source>
</evidence>
<feature type="chain" id="PRO_5007872771" evidence="3">
    <location>
        <begin position="21"/>
        <end position="466"/>
    </location>
</feature>
<protein>
    <submittedName>
        <fullName evidence="5">Chondroitin AC/alginate lyase</fullName>
    </submittedName>
</protein>
<dbReference type="AlphaFoldDB" id="A0A166EKF8"/>
<dbReference type="InterPro" id="IPR008929">
    <property type="entry name" value="Chondroitin_lyas"/>
</dbReference>
<proteinExistence type="predicted"/>
<dbReference type="STRING" id="436010.A0A166EKF8"/>
<evidence type="ECO:0000259" key="4">
    <source>
        <dbReference type="Pfam" id="PF05426"/>
    </source>
</evidence>
<dbReference type="GO" id="GO:0042597">
    <property type="term" value="C:periplasmic space"/>
    <property type="evidence" value="ECO:0007669"/>
    <property type="project" value="InterPro"/>
</dbReference>
<keyword evidence="1 3" id="KW-0732">Signal</keyword>
<feature type="signal peptide" evidence="3">
    <location>
        <begin position="1"/>
        <end position="20"/>
    </location>
</feature>